<comment type="caution">
    <text evidence="1">The sequence shown here is derived from an EMBL/GenBank/DDBJ whole genome shotgun (WGS) entry which is preliminary data.</text>
</comment>
<organism evidence="1 2">
    <name type="scientific">Enterococcus lacertideformus</name>
    <dbReference type="NCBI Taxonomy" id="2771493"/>
    <lineage>
        <taxon>Bacteria</taxon>
        <taxon>Bacillati</taxon>
        <taxon>Bacillota</taxon>
        <taxon>Bacilli</taxon>
        <taxon>Lactobacillales</taxon>
        <taxon>Enterococcaceae</taxon>
        <taxon>Enterococcus</taxon>
    </lineage>
</organism>
<evidence type="ECO:0000313" key="1">
    <source>
        <dbReference type="EMBL" id="MBF8807477.1"/>
    </source>
</evidence>
<dbReference type="EMBL" id="JADAKE010000008">
    <property type="protein sequence ID" value="MBF8807477.1"/>
    <property type="molecule type" value="Genomic_DNA"/>
</dbReference>
<evidence type="ECO:0000313" key="2">
    <source>
        <dbReference type="Proteomes" id="UP000637757"/>
    </source>
</evidence>
<name>A0A931B1C7_9ENTE</name>
<sequence>MQKDFTHFSDNILPNFLPMNYQQLLKNHLLISYKENNYISPLEMMNSSHLLDEYCRLLKFEINRLDKESWLILKNPENFLSKENIRFIVNEFEKINMETKQLKVFFLSDHYLDLEYTVEDIEKTIILGETAEQLPPYSELLRSIKLRYPEKYTENQDLLLKRLYRIFPYLGTNSLPPFLFSKDIILLKILTEMIGICWNDQKIMVEELTPIEKSFLF</sequence>
<accession>A0A931B1C7</accession>
<dbReference type="AlphaFoldDB" id="A0A931B1C7"/>
<proteinExistence type="predicted"/>
<dbReference type="Proteomes" id="UP000637757">
    <property type="component" value="Unassembled WGS sequence"/>
</dbReference>
<reference evidence="1" key="1">
    <citation type="submission" date="2020-09" db="EMBL/GenBank/DDBJ databases">
        <title>Genomic insights into the novelty and pathogenicity of a unique biofilm-forming Enterococcus sp. bacteria (Enterococcus lacertideformus) identified in reptiles.</title>
        <authorList>
            <person name="Agius J.E."/>
            <person name="Phalen D.N."/>
            <person name="Rose K."/>
            <person name="Eden J.-S."/>
        </authorList>
    </citation>
    <scope>NUCLEOTIDE SEQUENCE</scope>
    <source>
        <strain evidence="1">PHRS 0518</strain>
    </source>
</reference>
<protein>
    <submittedName>
        <fullName evidence="1">Uncharacterized protein</fullName>
    </submittedName>
</protein>
<keyword evidence="2" id="KW-1185">Reference proteome</keyword>
<gene>
    <name evidence="1" type="ORF">IC227_02585</name>
</gene>